<dbReference type="InParanoid" id="F0XRJ0"/>
<dbReference type="GO" id="GO:0000445">
    <property type="term" value="C:THO complex part of transcription export complex"/>
    <property type="evidence" value="ECO:0007669"/>
    <property type="project" value="InterPro"/>
</dbReference>
<proteinExistence type="predicted"/>
<accession>F0XRJ0</accession>
<dbReference type="RefSeq" id="XP_014169260.1">
    <property type="nucleotide sequence ID" value="XM_014313785.1"/>
</dbReference>
<dbReference type="Proteomes" id="UP000007796">
    <property type="component" value="Unassembled WGS sequence"/>
</dbReference>
<dbReference type="STRING" id="655863.F0XRJ0"/>
<evidence type="ECO:0000313" key="5">
    <source>
        <dbReference type="Proteomes" id="UP000007796"/>
    </source>
</evidence>
<dbReference type="EMBL" id="GL629807">
    <property type="protein sequence ID" value="EFW99845.1"/>
    <property type="molecule type" value="Genomic_DNA"/>
</dbReference>
<dbReference type="AlphaFoldDB" id="F0XRJ0"/>
<dbReference type="Pfam" id="PF05615">
    <property type="entry name" value="THOC7"/>
    <property type="match status" value="1"/>
</dbReference>
<organism evidence="5">
    <name type="scientific">Grosmannia clavigera (strain kw1407 / UAMH 11150)</name>
    <name type="common">Blue stain fungus</name>
    <name type="synonym">Graphiocladiella clavigera</name>
    <dbReference type="NCBI Taxonomy" id="655863"/>
    <lineage>
        <taxon>Eukaryota</taxon>
        <taxon>Fungi</taxon>
        <taxon>Dikarya</taxon>
        <taxon>Ascomycota</taxon>
        <taxon>Pezizomycotina</taxon>
        <taxon>Sordariomycetes</taxon>
        <taxon>Sordariomycetidae</taxon>
        <taxon>Ophiostomatales</taxon>
        <taxon>Ophiostomataceae</taxon>
        <taxon>Leptographium</taxon>
    </lineage>
</organism>
<feature type="region of interest" description="Disordered" evidence="3">
    <location>
        <begin position="233"/>
        <end position="414"/>
    </location>
</feature>
<feature type="compositionally biased region" description="Polar residues" evidence="3">
    <location>
        <begin position="287"/>
        <end position="301"/>
    </location>
</feature>
<protein>
    <recommendedName>
        <fullName evidence="6">Tho complex subunit 7 mft1p</fullName>
    </recommendedName>
</protein>
<dbReference type="OrthoDB" id="205166at2759"/>
<keyword evidence="5" id="KW-1185">Reference proteome</keyword>
<feature type="compositionally biased region" description="Low complexity" evidence="3">
    <location>
        <begin position="250"/>
        <end position="275"/>
    </location>
</feature>
<reference evidence="4 5" key="1">
    <citation type="journal article" date="2011" name="Proc. Natl. Acad. Sci. U.S.A.">
        <title>Genome and transcriptome analyses of the mountain pine beetle-fungal symbiont Grosmannia clavigera, a lodgepole pine pathogen.</title>
        <authorList>
            <person name="DiGuistini S."/>
            <person name="Wang Y."/>
            <person name="Liao N.Y."/>
            <person name="Taylor G."/>
            <person name="Tanguay P."/>
            <person name="Feau N."/>
            <person name="Henrissat B."/>
            <person name="Chan S.K."/>
            <person name="Hesse-Orce U."/>
            <person name="Alamouti S.M."/>
            <person name="Tsui C.K.M."/>
            <person name="Docking R.T."/>
            <person name="Levasseur A."/>
            <person name="Haridas S."/>
            <person name="Robertson G."/>
            <person name="Birol I."/>
            <person name="Holt R.A."/>
            <person name="Marra M.A."/>
            <person name="Hamelin R.C."/>
            <person name="Hirst M."/>
            <person name="Jones S.J.M."/>
            <person name="Bohlmann J."/>
            <person name="Breuil C."/>
        </authorList>
    </citation>
    <scope>NUCLEOTIDE SEQUENCE [LARGE SCALE GENOMIC DNA]</scope>
    <source>
        <strain evidence="5">kw1407 / UAMH 11150</strain>
    </source>
</reference>
<evidence type="ECO:0000256" key="2">
    <source>
        <dbReference type="ARBA" id="ARBA00023242"/>
    </source>
</evidence>
<keyword evidence="2" id="KW-0539">Nucleus</keyword>
<dbReference type="eggNOG" id="ENOG502S942">
    <property type="taxonomic scope" value="Eukaryota"/>
</dbReference>
<evidence type="ECO:0000313" key="4">
    <source>
        <dbReference type="EMBL" id="EFW99845.1"/>
    </source>
</evidence>
<feature type="compositionally biased region" description="Basic and acidic residues" evidence="3">
    <location>
        <begin position="65"/>
        <end position="74"/>
    </location>
</feature>
<dbReference type="HOGENOM" id="CLU_049078_0_0_1"/>
<feature type="compositionally biased region" description="Gly residues" evidence="3">
    <location>
        <begin position="311"/>
        <end position="324"/>
    </location>
</feature>
<feature type="compositionally biased region" description="Low complexity" evidence="3">
    <location>
        <begin position="325"/>
        <end position="339"/>
    </location>
</feature>
<comment type="subcellular location">
    <subcellularLocation>
        <location evidence="1">Nucleus</location>
    </subcellularLocation>
</comment>
<evidence type="ECO:0008006" key="6">
    <source>
        <dbReference type="Google" id="ProtNLM"/>
    </source>
</evidence>
<sequence length="414" mass="44156">MASYQLLDVKEEEELYRTRLLNVEEKPFKRITKRLSTLRDVVAVSCVRQEQTPPPEVGPGAEADGSPKADKADASAEDGTDGAAVLAAEIEQLREDVTLDFAAFDASVARLQFLHQANGRERERYDADRGSIADTCQAVRDNMAVLRVQLDRARATLAQRKLFDDMADRITSSRTLRPRPDQQASIAKLEDECRQLERDGDAYAETWRERRLQFSRIMDESMRLRRLIRDEKEEVERREGMDDEDGGSGSNSNGKSATLPTGSSATAPAAPASVAGDSQPTPQPPTLSSALEGQTPATTLDSPAPDYDGGLRPGSGGGAGGGDNGSSFSRSGSRLGSRAASREVTPNPATAAAEEGDNEADGSDDVDMVEAGETTEAGEVDAADASQLLTAADTPMITTAAASPTDDGEVMDTT</sequence>
<feature type="region of interest" description="Disordered" evidence="3">
    <location>
        <begin position="46"/>
        <end position="80"/>
    </location>
</feature>
<name>F0XRJ0_GROCL</name>
<gene>
    <name evidence="4" type="ORF">CMQ_163</name>
</gene>
<dbReference type="InterPro" id="IPR008501">
    <property type="entry name" value="THOC7/Mft1"/>
</dbReference>
<evidence type="ECO:0000256" key="3">
    <source>
        <dbReference type="SAM" id="MobiDB-lite"/>
    </source>
</evidence>
<dbReference type="GO" id="GO:0006397">
    <property type="term" value="P:mRNA processing"/>
    <property type="evidence" value="ECO:0007669"/>
    <property type="project" value="InterPro"/>
</dbReference>
<dbReference type="GeneID" id="25974529"/>
<feature type="compositionally biased region" description="Acidic residues" evidence="3">
    <location>
        <begin position="354"/>
        <end position="370"/>
    </location>
</feature>
<evidence type="ECO:0000256" key="1">
    <source>
        <dbReference type="ARBA" id="ARBA00004123"/>
    </source>
</evidence>